<feature type="transmembrane region" description="Helical" evidence="16">
    <location>
        <begin position="114"/>
        <end position="131"/>
    </location>
</feature>
<dbReference type="GO" id="GO:0003954">
    <property type="term" value="F:NADH dehydrogenase activity"/>
    <property type="evidence" value="ECO:0007669"/>
    <property type="project" value="TreeGrafter"/>
</dbReference>
<evidence type="ECO:0000256" key="9">
    <source>
        <dbReference type="ARBA" id="ARBA00022982"/>
    </source>
</evidence>
<keyword evidence="8" id="KW-1278">Translocase</keyword>
<evidence type="ECO:0000256" key="4">
    <source>
        <dbReference type="ARBA" id="ARBA00021006"/>
    </source>
</evidence>
<feature type="transmembrane region" description="Helical" evidence="16">
    <location>
        <begin position="307"/>
        <end position="329"/>
    </location>
</feature>
<feature type="transmembrane region" description="Helical" evidence="16">
    <location>
        <begin position="143"/>
        <end position="162"/>
    </location>
</feature>
<dbReference type="GO" id="GO:0015990">
    <property type="term" value="P:electron transport coupled proton transport"/>
    <property type="evidence" value="ECO:0007669"/>
    <property type="project" value="TreeGrafter"/>
</dbReference>
<evidence type="ECO:0000256" key="11">
    <source>
        <dbReference type="ARBA" id="ARBA00023027"/>
    </source>
</evidence>
<evidence type="ECO:0000256" key="6">
    <source>
        <dbReference type="ARBA" id="ARBA00022660"/>
    </source>
</evidence>
<feature type="domain" description="NADH:quinone oxidoreductase/Mrp antiporter transmembrane" evidence="17">
    <location>
        <begin position="111"/>
        <end position="395"/>
    </location>
</feature>
<feature type="transmembrane region" description="Helical" evidence="16">
    <location>
        <begin position="341"/>
        <end position="363"/>
    </location>
</feature>
<dbReference type="PANTHER" id="PTHR43507:SF20">
    <property type="entry name" value="NADH-UBIQUINONE OXIDOREDUCTASE CHAIN 4"/>
    <property type="match status" value="1"/>
</dbReference>
<accession>A0A7D7ACN7</accession>
<keyword evidence="11 16" id="KW-0520">NAD</keyword>
<dbReference type="InterPro" id="IPR003918">
    <property type="entry name" value="NADH_UbQ_OxRdtase"/>
</dbReference>
<dbReference type="Pfam" id="PF01059">
    <property type="entry name" value="Oxidored_q5_N"/>
    <property type="match status" value="1"/>
</dbReference>
<protein>
    <recommendedName>
        <fullName evidence="4 16">NADH-ubiquinone oxidoreductase chain 4</fullName>
        <ecNumber evidence="3 16">7.1.1.2</ecNumber>
    </recommendedName>
</protein>
<dbReference type="EMBL" id="MT483700">
    <property type="protein sequence ID" value="QLY89589.1"/>
    <property type="molecule type" value="Genomic_DNA"/>
</dbReference>
<feature type="transmembrane region" description="Helical" evidence="16">
    <location>
        <begin position="192"/>
        <end position="214"/>
    </location>
</feature>
<evidence type="ECO:0000256" key="1">
    <source>
        <dbReference type="ARBA" id="ARBA00004225"/>
    </source>
</evidence>
<feature type="transmembrane region" description="Helical" evidence="16">
    <location>
        <begin position="59"/>
        <end position="78"/>
    </location>
</feature>
<feature type="transmembrane region" description="Helical" evidence="16">
    <location>
        <begin position="390"/>
        <end position="412"/>
    </location>
</feature>
<feature type="transmembrane region" description="Helical" evidence="16">
    <location>
        <begin position="257"/>
        <end position="275"/>
    </location>
</feature>
<geneLocation type="mitochondrion" evidence="19"/>
<evidence type="ECO:0000256" key="7">
    <source>
        <dbReference type="ARBA" id="ARBA00022692"/>
    </source>
</evidence>
<dbReference type="GO" id="GO:0008137">
    <property type="term" value="F:NADH dehydrogenase (ubiquinone) activity"/>
    <property type="evidence" value="ECO:0007669"/>
    <property type="project" value="UniProtKB-UniRule"/>
</dbReference>
<evidence type="ECO:0000256" key="5">
    <source>
        <dbReference type="ARBA" id="ARBA00022448"/>
    </source>
</evidence>
<dbReference type="Pfam" id="PF00361">
    <property type="entry name" value="Proton_antipo_M"/>
    <property type="match status" value="1"/>
</dbReference>
<evidence type="ECO:0000256" key="3">
    <source>
        <dbReference type="ARBA" id="ARBA00012944"/>
    </source>
</evidence>
<comment type="subcellular location">
    <subcellularLocation>
        <location evidence="1 16">Mitochondrion membrane</location>
        <topology evidence="1 16">Multi-pass membrane protein</topology>
    </subcellularLocation>
</comment>
<evidence type="ECO:0000256" key="12">
    <source>
        <dbReference type="ARBA" id="ARBA00023075"/>
    </source>
</evidence>
<evidence type="ECO:0000256" key="16">
    <source>
        <dbReference type="RuleBase" id="RU003297"/>
    </source>
</evidence>
<dbReference type="GO" id="GO:0042773">
    <property type="term" value="P:ATP synthesis coupled electron transport"/>
    <property type="evidence" value="ECO:0007669"/>
    <property type="project" value="InterPro"/>
</dbReference>
<feature type="transmembrane region" description="Helical" evidence="16">
    <location>
        <begin position="90"/>
        <end position="108"/>
    </location>
</feature>
<evidence type="ECO:0000256" key="8">
    <source>
        <dbReference type="ARBA" id="ARBA00022967"/>
    </source>
</evidence>
<keyword evidence="9 16" id="KW-0249">Electron transport</keyword>
<evidence type="ECO:0000256" key="13">
    <source>
        <dbReference type="ARBA" id="ARBA00023128"/>
    </source>
</evidence>
<dbReference type="PANTHER" id="PTHR43507">
    <property type="entry name" value="NADH-UBIQUINONE OXIDOREDUCTASE CHAIN 4"/>
    <property type="match status" value="1"/>
</dbReference>
<comment type="catalytic activity">
    <reaction evidence="15 16">
        <text>a ubiquinone + NADH + 5 H(+)(in) = a ubiquinol + NAD(+) + 4 H(+)(out)</text>
        <dbReference type="Rhea" id="RHEA:29091"/>
        <dbReference type="Rhea" id="RHEA-COMP:9565"/>
        <dbReference type="Rhea" id="RHEA-COMP:9566"/>
        <dbReference type="ChEBI" id="CHEBI:15378"/>
        <dbReference type="ChEBI" id="CHEBI:16389"/>
        <dbReference type="ChEBI" id="CHEBI:17976"/>
        <dbReference type="ChEBI" id="CHEBI:57540"/>
        <dbReference type="ChEBI" id="CHEBI:57945"/>
        <dbReference type="EC" id="7.1.1.2"/>
    </reaction>
</comment>
<dbReference type="InterPro" id="IPR001750">
    <property type="entry name" value="ND/Mrp_TM"/>
</dbReference>
<keyword evidence="12 16" id="KW-0830">Ubiquinone</keyword>
<evidence type="ECO:0000313" key="19">
    <source>
        <dbReference type="EMBL" id="QLY89589.1"/>
    </source>
</evidence>
<evidence type="ECO:0000256" key="2">
    <source>
        <dbReference type="ARBA" id="ARBA00009025"/>
    </source>
</evidence>
<comment type="similarity">
    <text evidence="2 16">Belongs to the complex I subunit 4 family.</text>
</comment>
<feature type="domain" description="NADH:ubiquinone oxidoreductase chain 4 N-terminal" evidence="18">
    <location>
        <begin position="1"/>
        <end position="106"/>
    </location>
</feature>
<evidence type="ECO:0000259" key="18">
    <source>
        <dbReference type="Pfam" id="PF01059"/>
    </source>
</evidence>
<evidence type="ECO:0000256" key="14">
    <source>
        <dbReference type="ARBA" id="ARBA00023136"/>
    </source>
</evidence>
<gene>
    <name evidence="19" type="primary">ND4</name>
</gene>
<dbReference type="InterPro" id="IPR000260">
    <property type="entry name" value="NADH4_N"/>
</dbReference>
<keyword evidence="14 16" id="KW-0472">Membrane</keyword>
<comment type="function">
    <text evidence="16">Core subunit of the mitochondrial membrane respiratory chain NADH dehydrogenase (Complex I) which catalyzes electron transfer from NADH through the respiratory chain, using ubiquinone as an electron acceptor. Essential for the catalytic activity and assembly of complex I.</text>
</comment>
<sequence length="478" mass="53895">MLMILSAWISVFPTVFMAPAKHMWTLATSQGFFITLFSLSWMFLQDFNFANPLFLVDKISGPLAILTCWLFPLTMLASQSKMRLEPINRQRTYILNITFLQLTTLLAFTTPDLMLFFIFFEASLVPTMIVITRWGAQERRLEAGMYLAFYTMLGAIPLMIWITKFYSTHGSLLPTLTHTLHITQAATNYPGLFWTIYNAAFLVKLPIYCLHLWLPKAHVEAPIAGSMILAGTLLKLGGYGILRTSPLLQENDLSQTLPIMLIAILGVLATALLCLRQTDLKSLIAMSSVSHMNLVVAAVLISSPWSYSGAMVMMIAHGLTSSALFCLANTSYERTNSRTMILLRGMLLIFPLAGVWWLIIMLLNMGLPPSINFAGEVLIMLSLFNWSPTAFLIVALNLIFTTAYTLYTLWSTQRGPLPNHIKTLFPYQIREHLLLFLHILPGFLLILNPELIFCKYSLTKTLDCDSSNKGWNPFIHRA</sequence>
<feature type="transmembrane region" description="Helical" evidence="16">
    <location>
        <begin position="433"/>
        <end position="453"/>
    </location>
</feature>
<keyword evidence="10 16" id="KW-1133">Transmembrane helix</keyword>
<proteinExistence type="inferred from homology"/>
<keyword evidence="5 16" id="KW-0813">Transport</keyword>
<keyword evidence="6 16" id="KW-0679">Respiratory chain</keyword>
<evidence type="ECO:0000259" key="17">
    <source>
        <dbReference type="Pfam" id="PF00361"/>
    </source>
</evidence>
<feature type="transmembrane region" description="Helical" evidence="16">
    <location>
        <begin position="282"/>
        <end position="301"/>
    </location>
</feature>
<evidence type="ECO:0000256" key="15">
    <source>
        <dbReference type="ARBA" id="ARBA00049551"/>
    </source>
</evidence>
<dbReference type="NCBIfam" id="TIGR01972">
    <property type="entry name" value="NDH_I_M"/>
    <property type="match status" value="1"/>
</dbReference>
<keyword evidence="7 16" id="KW-0812">Transmembrane</keyword>
<dbReference type="EC" id="7.1.1.2" evidence="3 16"/>
<reference evidence="19" key="1">
    <citation type="submission" date="2020-05" db="EMBL/GenBank/DDBJ databases">
        <title>DNAmark Project.</title>
        <authorList>
            <person name="Leerhoei F."/>
        </authorList>
    </citation>
    <scope>NUCLEOTIDE SEQUENCE</scope>
    <source>
        <strain evidence="19">DM1191</strain>
    </source>
</reference>
<dbReference type="InterPro" id="IPR010227">
    <property type="entry name" value="NADH_Q_OxRdtase_chainM/4"/>
</dbReference>
<feature type="transmembrane region" description="Helical" evidence="16">
    <location>
        <begin position="221"/>
        <end position="242"/>
    </location>
</feature>
<dbReference type="PRINTS" id="PR01437">
    <property type="entry name" value="NUOXDRDTASE4"/>
</dbReference>
<name>A0A7D7ACN7_RANTE</name>
<organism evidence="19">
    <name type="scientific">Rana temporaria</name>
    <name type="common">European common frog</name>
    <dbReference type="NCBI Taxonomy" id="8407"/>
    <lineage>
        <taxon>Eukaryota</taxon>
        <taxon>Metazoa</taxon>
        <taxon>Chordata</taxon>
        <taxon>Craniata</taxon>
        <taxon>Vertebrata</taxon>
        <taxon>Euteleostomi</taxon>
        <taxon>Amphibia</taxon>
        <taxon>Batrachia</taxon>
        <taxon>Anura</taxon>
        <taxon>Neobatrachia</taxon>
        <taxon>Ranoidea</taxon>
        <taxon>Ranidae</taxon>
        <taxon>Rana</taxon>
        <taxon>Rana</taxon>
    </lineage>
</organism>
<keyword evidence="13 16" id="KW-0496">Mitochondrion</keyword>
<dbReference type="GO" id="GO:0031966">
    <property type="term" value="C:mitochondrial membrane"/>
    <property type="evidence" value="ECO:0007669"/>
    <property type="project" value="UniProtKB-SubCell"/>
</dbReference>
<dbReference type="GO" id="GO:0048039">
    <property type="term" value="F:ubiquinone binding"/>
    <property type="evidence" value="ECO:0007669"/>
    <property type="project" value="TreeGrafter"/>
</dbReference>
<evidence type="ECO:0000256" key="10">
    <source>
        <dbReference type="ARBA" id="ARBA00022989"/>
    </source>
</evidence>
<dbReference type="AlphaFoldDB" id="A0A7D7ACN7"/>